<reference evidence="3" key="2">
    <citation type="submission" date="2024-04" db="EMBL/GenBank/DDBJ databases">
        <authorList>
            <person name="Chen Y."/>
            <person name="Shah S."/>
            <person name="Dougan E. K."/>
            <person name="Thang M."/>
            <person name="Chan C."/>
        </authorList>
    </citation>
    <scope>NUCLEOTIDE SEQUENCE [LARGE SCALE GENOMIC DNA]</scope>
</reference>
<evidence type="ECO:0000313" key="5">
    <source>
        <dbReference type="Proteomes" id="UP001152797"/>
    </source>
</evidence>
<keyword evidence="1" id="KW-0175">Coiled coil</keyword>
<keyword evidence="4" id="KW-0067">ATP-binding</keyword>
<accession>A0A9P1FLK3</accession>
<name>A0A9P1FLK3_9DINO</name>
<evidence type="ECO:0000313" key="4">
    <source>
        <dbReference type="EMBL" id="CAL4767895.1"/>
    </source>
</evidence>
<feature type="coiled-coil region" evidence="1">
    <location>
        <begin position="565"/>
        <end position="592"/>
    </location>
</feature>
<sequence length="1122" mass="126896">MADEAAVHCLVLLVGDVVQTEELESRLASLPLKGAVIEILLEEKLNVEEVNVDDSAVEMVKEWLLTLRGTELDGKLRESTPEQPDLEVEEQAVEDPMPATYIVDGPSSKWLQSMLDGSTEEGRSRLRMWRDKVLLAVESMQSTCVAAVPLVLARSPEDVTFPLQSPGYSEKQRAADKFDGQLEADVRDPDKRRMCIAVCPKLGQSNCLKQDAANDANNIGRLKRDAPQTGSVLSTLPSYLRSPQATVGCSHGSCLRKQAMWEAVKSDTETATGEETAYLAAFAADASRIVEHAGLHSHTASCYKYDSSSEKDRKPQHCRFGYVHFVTLWCWNSVVRRGKQMKVAVQRVFARFGKDPVLPRGYQRTEAETRAGVQASVTMFAGHHPGLGSQINARESTDRPGRINTIRLHPRETSTLIGGLVVHRGNLDYQDLRTVLDDPDRDDVQLPLEIKVHQTNGMQQCRGLLQHIGLLASKSYAVKSLRGWLCKKDLKNLMLARRTFFWQSEPRAGKAELPRVGDRERDAVWKRFARSVVDGVIEAMRSATQIGFYVCDYSTKPNVTTGRTLQFMHRGMQRLEAELQEKEHVRKVLDMEASGLLHDPARLSASEPVKATLSEAEQRQDKVRRILIRLWSAANYSLLKGSSLQLVHLLTRREAFRTHRYWQVLTKRLVWGGHEALRRDETRMAEQGDQEGDVMLTEVHLERVDGQYTLQASNDAFLDDWFHRGSALGWMCHYVYAMYVKVVPRTEEFQYDRVIPFVSHYKKHTGFVQVLEASPRVPYMVGFTMPSRHGDAATNALYHLCLMKPGSMCRGQCDDVGWLSGHVISHCWPRHQRNMFGFTWPTRKAPRKRGEGRFTEAWKAWEALQLTRAQRGWRKLKAERRVAVLDDVASFRSWYLPNAAKETVVQSWLLPWLLGHFRHVYKGPWKEKRANTQVNPKYSRAQFQALHPLGLACLPALPHSVAVTVLRFAGDVKTEDGQVLIIADEETTQKRQLQNFSKPASVLFTGTGVHMHQLFPEEFAATIQAEVSWNMDLLAEARKRPRPNVVSVFEEEGDEALGGTCAARIEAGEAQNSENESEYDAIVERPYSEERGLQYKPSIEIQNADVLEVVHRLHGWKDGRGA</sequence>
<keyword evidence="5" id="KW-1185">Reference proteome</keyword>
<organism evidence="2">
    <name type="scientific">Cladocopium goreaui</name>
    <dbReference type="NCBI Taxonomy" id="2562237"/>
    <lineage>
        <taxon>Eukaryota</taxon>
        <taxon>Sar</taxon>
        <taxon>Alveolata</taxon>
        <taxon>Dinophyceae</taxon>
        <taxon>Suessiales</taxon>
        <taxon>Symbiodiniaceae</taxon>
        <taxon>Cladocopium</taxon>
    </lineage>
</organism>
<evidence type="ECO:0000313" key="2">
    <source>
        <dbReference type="EMBL" id="CAI3980583.1"/>
    </source>
</evidence>
<keyword evidence="4" id="KW-0347">Helicase</keyword>
<dbReference type="EMBL" id="CAMXCT020000569">
    <property type="protein sequence ID" value="CAL1133958.1"/>
    <property type="molecule type" value="Genomic_DNA"/>
</dbReference>
<dbReference type="AlphaFoldDB" id="A0A9P1FLK3"/>
<dbReference type="EMBL" id="CAMXCT030000569">
    <property type="protein sequence ID" value="CAL4767895.1"/>
    <property type="molecule type" value="Genomic_DNA"/>
</dbReference>
<comment type="caution">
    <text evidence="2">The sequence shown here is derived from an EMBL/GenBank/DDBJ whole genome shotgun (WGS) entry which is preliminary data.</text>
</comment>
<evidence type="ECO:0000313" key="3">
    <source>
        <dbReference type="EMBL" id="CAL1133958.1"/>
    </source>
</evidence>
<dbReference type="Proteomes" id="UP001152797">
    <property type="component" value="Unassembled WGS sequence"/>
</dbReference>
<proteinExistence type="predicted"/>
<gene>
    <name evidence="2" type="ORF">C1SCF055_LOCUS8446</name>
</gene>
<protein>
    <submittedName>
        <fullName evidence="4">Helitron helicase-like domain-containing protein</fullName>
    </submittedName>
</protein>
<evidence type="ECO:0000256" key="1">
    <source>
        <dbReference type="SAM" id="Coils"/>
    </source>
</evidence>
<keyword evidence="4" id="KW-0378">Hydrolase</keyword>
<reference evidence="2" key="1">
    <citation type="submission" date="2022-10" db="EMBL/GenBank/DDBJ databases">
        <authorList>
            <person name="Chen Y."/>
            <person name="Dougan E. K."/>
            <person name="Chan C."/>
            <person name="Rhodes N."/>
            <person name="Thang M."/>
        </authorList>
    </citation>
    <scope>NUCLEOTIDE SEQUENCE</scope>
</reference>
<dbReference type="GO" id="GO:0004386">
    <property type="term" value="F:helicase activity"/>
    <property type="evidence" value="ECO:0007669"/>
    <property type="project" value="UniProtKB-KW"/>
</dbReference>
<keyword evidence="4" id="KW-0547">Nucleotide-binding</keyword>
<dbReference type="OrthoDB" id="10687101at2759"/>
<dbReference type="EMBL" id="CAMXCT010000569">
    <property type="protein sequence ID" value="CAI3980583.1"/>
    <property type="molecule type" value="Genomic_DNA"/>
</dbReference>